<name>A0ABR7PRT0_9BURK</name>
<dbReference type="RefSeq" id="WP_187636027.1">
    <property type="nucleotide sequence ID" value="NZ_VZQQ01000017.1"/>
</dbReference>
<feature type="transmembrane region" description="Helical" evidence="1">
    <location>
        <begin position="6"/>
        <end position="22"/>
    </location>
</feature>
<keyword evidence="1" id="KW-0472">Membrane</keyword>
<accession>A0ABR7PRT0</accession>
<evidence type="ECO:0000313" key="3">
    <source>
        <dbReference type="Proteomes" id="UP000736373"/>
    </source>
</evidence>
<keyword evidence="1" id="KW-0812">Transmembrane</keyword>
<proteinExistence type="predicted"/>
<comment type="caution">
    <text evidence="2">The sequence shown here is derived from an EMBL/GenBank/DDBJ whole genome shotgun (WGS) entry which is preliminary data.</text>
</comment>
<dbReference type="EMBL" id="VZQQ01000017">
    <property type="protein sequence ID" value="MBC8748986.1"/>
    <property type="molecule type" value="Genomic_DNA"/>
</dbReference>
<sequence>MGWPGILVLGAVIGLAGWWLHPQRRASCARWWAALLAGVLGASVARMAGNVTGLFHDGDMLEWPVCTAVALIAVAVTVGLFSRQSTRRSIRR</sequence>
<evidence type="ECO:0000313" key="2">
    <source>
        <dbReference type="EMBL" id="MBC8748986.1"/>
    </source>
</evidence>
<dbReference type="Proteomes" id="UP000736373">
    <property type="component" value="Unassembled WGS sequence"/>
</dbReference>
<reference evidence="2 3" key="1">
    <citation type="submission" date="2019-09" db="EMBL/GenBank/DDBJ databases">
        <title>Paraburkholderia podalyriae sp. nov., A South African Podalyria-associated rhizobium.</title>
        <authorList>
            <person name="Mavima L."/>
            <person name="Beukes C.W."/>
            <person name="Palmer M."/>
            <person name="De Meyer S.E."/>
            <person name="James E.K."/>
            <person name="Maluk M."/>
            <person name="Avontuur J.R."/>
            <person name="Chan W.Y."/>
            <person name="Venter S.N."/>
            <person name="Steenkamp E.T."/>
        </authorList>
    </citation>
    <scope>NUCLEOTIDE SEQUENCE [LARGE SCALE GENOMIC DNA]</scope>
    <source>
        <strain evidence="2 3">WC7.3b</strain>
    </source>
</reference>
<evidence type="ECO:0000256" key="1">
    <source>
        <dbReference type="SAM" id="Phobius"/>
    </source>
</evidence>
<keyword evidence="3" id="KW-1185">Reference proteome</keyword>
<evidence type="ECO:0008006" key="4">
    <source>
        <dbReference type="Google" id="ProtNLM"/>
    </source>
</evidence>
<keyword evidence="1" id="KW-1133">Transmembrane helix</keyword>
<organism evidence="2 3">
    <name type="scientific">Paraburkholderia podalyriae</name>
    <dbReference type="NCBI Taxonomy" id="1938811"/>
    <lineage>
        <taxon>Bacteria</taxon>
        <taxon>Pseudomonadati</taxon>
        <taxon>Pseudomonadota</taxon>
        <taxon>Betaproteobacteria</taxon>
        <taxon>Burkholderiales</taxon>
        <taxon>Burkholderiaceae</taxon>
        <taxon>Paraburkholderia</taxon>
    </lineage>
</organism>
<feature type="transmembrane region" description="Helical" evidence="1">
    <location>
        <begin position="61"/>
        <end position="82"/>
    </location>
</feature>
<protein>
    <recommendedName>
        <fullName evidence="4">GlsB/YeaQ/YmgE family stress response membrane protein</fullName>
    </recommendedName>
</protein>
<gene>
    <name evidence="2" type="ORF">F6X42_21065</name>
</gene>
<feature type="transmembrane region" description="Helical" evidence="1">
    <location>
        <begin position="29"/>
        <end position="49"/>
    </location>
</feature>